<organism evidence="3 4">
    <name type="scientific">Funneliformis geosporum</name>
    <dbReference type="NCBI Taxonomy" id="1117311"/>
    <lineage>
        <taxon>Eukaryota</taxon>
        <taxon>Fungi</taxon>
        <taxon>Fungi incertae sedis</taxon>
        <taxon>Mucoromycota</taxon>
        <taxon>Glomeromycotina</taxon>
        <taxon>Glomeromycetes</taxon>
        <taxon>Glomerales</taxon>
        <taxon>Glomeraceae</taxon>
        <taxon>Funneliformis</taxon>
    </lineage>
</organism>
<dbReference type="Pfam" id="PF08228">
    <property type="entry name" value="RNase_P_pop3"/>
    <property type="match status" value="1"/>
</dbReference>
<dbReference type="Proteomes" id="UP001153678">
    <property type="component" value="Unassembled WGS sequence"/>
</dbReference>
<dbReference type="GO" id="GO:0034965">
    <property type="term" value="P:intronic box C/D snoRNA processing"/>
    <property type="evidence" value="ECO:0007669"/>
    <property type="project" value="TreeGrafter"/>
</dbReference>
<proteinExistence type="predicted"/>
<protein>
    <submittedName>
        <fullName evidence="3">19122_t:CDS:1</fullName>
    </submittedName>
</protein>
<dbReference type="EMBL" id="CAMKVN010000621">
    <property type="protein sequence ID" value="CAI2169765.1"/>
    <property type="molecule type" value="Genomic_DNA"/>
</dbReference>
<keyword evidence="4" id="KW-1185">Reference proteome</keyword>
<dbReference type="AlphaFoldDB" id="A0A9W4SHL8"/>
<dbReference type="InterPro" id="IPR029064">
    <property type="entry name" value="Ribosomal_eL30-like_sf"/>
</dbReference>
<dbReference type="InterPro" id="IPR013241">
    <property type="entry name" value="RNase_P_Pop3"/>
</dbReference>
<dbReference type="Gene3D" id="3.30.1330.30">
    <property type="match status" value="1"/>
</dbReference>
<keyword evidence="1" id="KW-0175">Coiled coil</keyword>
<feature type="coiled-coil region" evidence="1">
    <location>
        <begin position="381"/>
        <end position="408"/>
    </location>
</feature>
<dbReference type="GO" id="GO:0005655">
    <property type="term" value="C:nucleolar ribonuclease P complex"/>
    <property type="evidence" value="ECO:0007669"/>
    <property type="project" value="TreeGrafter"/>
</dbReference>
<dbReference type="GO" id="GO:0000172">
    <property type="term" value="C:ribonuclease MRP complex"/>
    <property type="evidence" value="ECO:0007669"/>
    <property type="project" value="TreeGrafter"/>
</dbReference>
<comment type="caution">
    <text evidence="3">The sequence shown here is derived from an EMBL/GenBank/DDBJ whole genome shotgun (WGS) entry which is preliminary data.</text>
</comment>
<sequence length="436" mass="49560">MSQKQQPLSTNKYSQALKGRERIPNDPNSGGGQSQGDKSGACPVTKTDSPKVNTHTGKTIRTQELKQKVVFKAVLDSPPDVSIKDQNEILDTLCETLSVIGDYNRSVKSQKRKSNKNKAVEVEHDDDEASKIKRRPLIPPPPPIRSNIYLGLNEVTKYLERMTDPQIRSRFNHNNHLSNDNLVSTNPDDQRRSTLNSISQTQEQCHPSLEMIFICRADLPPQFYSHFPTMCCIAGGVLLVPLPLGASKRISDAVNIKRVSCIGVKTNSLEFRRIYRMVREKVKLIDVPWLSPLKPSENLLKKRKITDEELEKETSTSSLSSNMIKQKVDVEIATSLHTTKSPSIFIFKQQPKVKIEPISTQQIGFNYVPTQIKQLITTAPANKEQVKNKKLEKKLKQKQTKMLNNQHQKEKFIDNYQNIDITANNHSRKKRFKTTI</sequence>
<feature type="region of interest" description="Disordered" evidence="2">
    <location>
        <begin position="1"/>
        <end position="59"/>
    </location>
</feature>
<dbReference type="PANTHER" id="PTHR28272:SF1">
    <property type="entry name" value="RIBONUCLEASES P_MRP PROTEIN SUBUNIT POP3"/>
    <property type="match status" value="1"/>
</dbReference>
<evidence type="ECO:0000256" key="2">
    <source>
        <dbReference type="SAM" id="MobiDB-lite"/>
    </source>
</evidence>
<dbReference type="OrthoDB" id="20109at2759"/>
<evidence type="ECO:0000313" key="3">
    <source>
        <dbReference type="EMBL" id="CAI2169765.1"/>
    </source>
</evidence>
<gene>
    <name evidence="3" type="ORF">FWILDA_LOCUS4245</name>
</gene>
<dbReference type="PANTHER" id="PTHR28272">
    <property type="entry name" value="RIBONUCLEASES P/MRP PROTEIN SUBUNIT POP3"/>
    <property type="match status" value="1"/>
</dbReference>
<feature type="compositionally biased region" description="Polar residues" evidence="2">
    <location>
        <begin position="172"/>
        <end position="199"/>
    </location>
</feature>
<dbReference type="GO" id="GO:0004526">
    <property type="term" value="F:ribonuclease P activity"/>
    <property type="evidence" value="ECO:0007669"/>
    <property type="project" value="TreeGrafter"/>
</dbReference>
<evidence type="ECO:0000313" key="4">
    <source>
        <dbReference type="Proteomes" id="UP001153678"/>
    </source>
</evidence>
<dbReference type="GO" id="GO:0005829">
    <property type="term" value="C:cytosol"/>
    <property type="evidence" value="ECO:0007669"/>
    <property type="project" value="TreeGrafter"/>
</dbReference>
<evidence type="ECO:0000256" key="1">
    <source>
        <dbReference type="SAM" id="Coils"/>
    </source>
</evidence>
<name>A0A9W4SHL8_9GLOM</name>
<feature type="region of interest" description="Disordered" evidence="2">
    <location>
        <begin position="107"/>
        <end position="140"/>
    </location>
</feature>
<dbReference type="GO" id="GO:0006364">
    <property type="term" value="P:rRNA processing"/>
    <property type="evidence" value="ECO:0007669"/>
    <property type="project" value="InterPro"/>
</dbReference>
<accession>A0A9W4SHL8</accession>
<dbReference type="GO" id="GO:0000171">
    <property type="term" value="F:ribonuclease MRP activity"/>
    <property type="evidence" value="ECO:0007669"/>
    <property type="project" value="TreeGrafter"/>
</dbReference>
<reference evidence="3" key="1">
    <citation type="submission" date="2022-08" db="EMBL/GenBank/DDBJ databases">
        <authorList>
            <person name="Kallberg Y."/>
            <person name="Tangrot J."/>
            <person name="Rosling A."/>
        </authorList>
    </citation>
    <scope>NUCLEOTIDE SEQUENCE</scope>
    <source>
        <strain evidence="3">Wild A</strain>
    </source>
</reference>
<feature type="compositionally biased region" description="Polar residues" evidence="2">
    <location>
        <begin position="1"/>
        <end position="14"/>
    </location>
</feature>
<feature type="region of interest" description="Disordered" evidence="2">
    <location>
        <begin position="170"/>
        <end position="199"/>
    </location>
</feature>
<dbReference type="GO" id="GO:0008033">
    <property type="term" value="P:tRNA processing"/>
    <property type="evidence" value="ECO:0007669"/>
    <property type="project" value="InterPro"/>
</dbReference>
<feature type="compositionally biased region" description="Polar residues" evidence="2">
    <location>
        <begin position="46"/>
        <end position="59"/>
    </location>
</feature>